<dbReference type="Proteomes" id="UP001589870">
    <property type="component" value="Unassembled WGS sequence"/>
</dbReference>
<reference evidence="2 3" key="1">
    <citation type="submission" date="2024-09" db="EMBL/GenBank/DDBJ databases">
        <authorList>
            <person name="Sun Q."/>
            <person name="Mori K."/>
        </authorList>
    </citation>
    <scope>NUCLEOTIDE SEQUENCE [LARGE SCALE GENOMIC DNA]</scope>
    <source>
        <strain evidence="2 3">TBRC 1851</strain>
    </source>
</reference>
<dbReference type="SUPFAM" id="SSF56112">
    <property type="entry name" value="Protein kinase-like (PK-like)"/>
    <property type="match status" value="1"/>
</dbReference>
<evidence type="ECO:0000313" key="2">
    <source>
        <dbReference type="EMBL" id="MFC0864173.1"/>
    </source>
</evidence>
<protein>
    <submittedName>
        <fullName evidence="2">Phosphotransferase</fullName>
    </submittedName>
</protein>
<dbReference type="InterPro" id="IPR011009">
    <property type="entry name" value="Kinase-like_dom_sf"/>
</dbReference>
<dbReference type="Pfam" id="PF01636">
    <property type="entry name" value="APH"/>
    <property type="match status" value="1"/>
</dbReference>
<sequence length="301" mass="32951">MSDSAAARYLAYPPGRGNVWIPTRDGRSAGAGLSLLTFSKPVPLALQFALFAAARVAGPWVLPGRRRRWRPPVAQEAWATINEQIAAVVGPSDAVAGYLRPQSSRAGGAALLLLRAGRPIGFLKIRERPGELMREATALAAFTSGDHIGFRVPEVLGTGSVDGLHWLLLSPMEPVPARPVRNIEPAGLSERISSRLAARLPRPPDVPAHWQPMHGDLTPWNLRLTRTPVPWLIDWEDAGYAPPHADETYYTATRLAVYGGTPPARTHGEAAAYWRDRVSRRVADDVELTRRLLEILGRMID</sequence>
<organism evidence="2 3">
    <name type="scientific">Sphaerimonospora cavernae</name>
    <dbReference type="NCBI Taxonomy" id="1740611"/>
    <lineage>
        <taxon>Bacteria</taxon>
        <taxon>Bacillati</taxon>
        <taxon>Actinomycetota</taxon>
        <taxon>Actinomycetes</taxon>
        <taxon>Streptosporangiales</taxon>
        <taxon>Streptosporangiaceae</taxon>
        <taxon>Sphaerimonospora</taxon>
    </lineage>
</organism>
<dbReference type="InterPro" id="IPR002575">
    <property type="entry name" value="Aminoglycoside_PTrfase"/>
</dbReference>
<dbReference type="Gene3D" id="3.90.1200.10">
    <property type="match status" value="1"/>
</dbReference>
<name>A0ABV6U6U0_9ACTN</name>
<evidence type="ECO:0000313" key="3">
    <source>
        <dbReference type="Proteomes" id="UP001589870"/>
    </source>
</evidence>
<comment type="caution">
    <text evidence="2">The sequence shown here is derived from an EMBL/GenBank/DDBJ whole genome shotgun (WGS) entry which is preliminary data.</text>
</comment>
<dbReference type="RefSeq" id="WP_394302293.1">
    <property type="nucleotide sequence ID" value="NZ_JBHMQT010000037.1"/>
</dbReference>
<dbReference type="EMBL" id="JBHMQT010000037">
    <property type="protein sequence ID" value="MFC0864173.1"/>
    <property type="molecule type" value="Genomic_DNA"/>
</dbReference>
<proteinExistence type="predicted"/>
<evidence type="ECO:0000259" key="1">
    <source>
        <dbReference type="Pfam" id="PF01636"/>
    </source>
</evidence>
<gene>
    <name evidence="2" type="ORF">ACFHYQ_17905</name>
</gene>
<feature type="domain" description="Aminoglycoside phosphotransferase" evidence="1">
    <location>
        <begin position="190"/>
        <end position="247"/>
    </location>
</feature>
<accession>A0ABV6U6U0</accession>
<keyword evidence="3" id="KW-1185">Reference proteome</keyword>